<dbReference type="EMBL" id="FNGW01000002">
    <property type="protein sequence ID" value="SDL45430.1"/>
    <property type="molecule type" value="Genomic_DNA"/>
</dbReference>
<name>A0A1G9K6B7_9FIRM</name>
<dbReference type="Pfam" id="PF13376">
    <property type="entry name" value="OmdA"/>
    <property type="match status" value="1"/>
</dbReference>
<evidence type="ECO:0000313" key="1">
    <source>
        <dbReference type="EMBL" id="SDL45430.1"/>
    </source>
</evidence>
<reference evidence="1 2" key="1">
    <citation type="submission" date="2016-10" db="EMBL/GenBank/DDBJ databases">
        <authorList>
            <person name="de Groot N.N."/>
        </authorList>
    </citation>
    <scope>NUCLEOTIDE SEQUENCE [LARGE SCALE GENOMIC DNA]</scope>
    <source>
        <strain evidence="1 2">DSM 797</strain>
    </source>
</reference>
<accession>A0A1G9K6B7</accession>
<dbReference type="SUPFAM" id="SSF141694">
    <property type="entry name" value="AF2212/PG0164-like"/>
    <property type="match status" value="1"/>
</dbReference>
<dbReference type="Pfam" id="PF08922">
    <property type="entry name" value="DUF1905"/>
    <property type="match status" value="1"/>
</dbReference>
<dbReference type="InterPro" id="IPR037079">
    <property type="entry name" value="AF2212/PG0164-like_sf"/>
</dbReference>
<protein>
    <submittedName>
        <fullName evidence="1">Bacteriocin-protection, YdeI or OmpD-Associated</fullName>
    </submittedName>
</protein>
<proteinExistence type="predicted"/>
<keyword evidence="2" id="KW-1185">Reference proteome</keyword>
<dbReference type="AlphaFoldDB" id="A0A1G9K6B7"/>
<sequence>MHKFEAIIKKMPDKDATFIEIPFDVEKEFGEKRVKVKAKFDGVEYRGSIVNMGLECHIIGITKSIRNQIGKCDGDRILVEVEKDVEVREVELPIDFRCELEKNELALKFYNSISYSAKRKYYQWITSAKKEETRNKRIFEAVSKLESNIKL</sequence>
<dbReference type="Proteomes" id="UP000199068">
    <property type="component" value="Unassembled WGS sequence"/>
</dbReference>
<organism evidence="1 2">
    <name type="scientific">Romboutsia lituseburensis DSM 797</name>
    <dbReference type="NCBI Taxonomy" id="1121325"/>
    <lineage>
        <taxon>Bacteria</taxon>
        <taxon>Bacillati</taxon>
        <taxon>Bacillota</taxon>
        <taxon>Clostridia</taxon>
        <taxon>Peptostreptococcales</taxon>
        <taxon>Peptostreptococcaceae</taxon>
        <taxon>Romboutsia</taxon>
    </lineage>
</organism>
<gene>
    <name evidence="1" type="ORF">SAMN04515677_10229</name>
</gene>
<dbReference type="STRING" id="1121325.SAMN04515677_10229"/>
<dbReference type="InterPro" id="IPR015018">
    <property type="entry name" value="DUF1905"/>
</dbReference>
<dbReference type="RefSeq" id="WP_092722905.1">
    <property type="nucleotide sequence ID" value="NZ_FNGW01000002.1"/>
</dbReference>
<evidence type="ECO:0000313" key="2">
    <source>
        <dbReference type="Proteomes" id="UP000199068"/>
    </source>
</evidence>
<dbReference type="Gene3D" id="2.40.30.100">
    <property type="entry name" value="AF2212/PG0164-like"/>
    <property type="match status" value="1"/>
</dbReference>